<evidence type="ECO:0000313" key="1">
    <source>
        <dbReference type="EMBL" id="CAG8687152.1"/>
    </source>
</evidence>
<protein>
    <submittedName>
        <fullName evidence="1">14520_t:CDS:1</fullName>
    </submittedName>
</protein>
<keyword evidence="2" id="KW-1185">Reference proteome</keyword>
<gene>
    <name evidence="1" type="ORF">ACOLOM_LOCUS9655</name>
</gene>
<evidence type="ECO:0000313" key="2">
    <source>
        <dbReference type="Proteomes" id="UP000789525"/>
    </source>
</evidence>
<reference evidence="1" key="1">
    <citation type="submission" date="2021-06" db="EMBL/GenBank/DDBJ databases">
        <authorList>
            <person name="Kallberg Y."/>
            <person name="Tangrot J."/>
            <person name="Rosling A."/>
        </authorList>
    </citation>
    <scope>NUCLEOTIDE SEQUENCE</scope>
    <source>
        <strain evidence="1">CL356</strain>
    </source>
</reference>
<sequence length="381" mass="42608">MEYSTEEQLEFSIGRARSIPLNITLLNRSSAELLNPVISRNLAVECLTIGLPQTSLSTAARLNGSSLRRLIMPISRDVPVESVERIMDVALQSTQKEIELHLALQRLVVCPLEHTLMQRVTSLTISGGGGVAVGANTSLPSLRRLELFQEHGHLCLGILDATNLSHLENLLVVGGPEIGNVLRSNSLPTGLSELCLTGIMLDPPEAPTYQIHSLPRLSTLELNHVHIQRRLGDYFSCPQLKRLIASNLNLDPEPDRFQYHALETAESLFFDQSFFRDTPRLESLLLENALVTLKLAKCLERSVSLKRIDMHDCLTERFIPVFLDYVADQRFLPVFEEFHISRSWSEETKVAYSSFVDRLSAIRPSVKLSGNGDLYLFPAEA</sequence>
<comment type="caution">
    <text evidence="1">The sequence shown here is derived from an EMBL/GenBank/DDBJ whole genome shotgun (WGS) entry which is preliminary data.</text>
</comment>
<proteinExistence type="predicted"/>
<name>A0ACA9P163_9GLOM</name>
<dbReference type="Proteomes" id="UP000789525">
    <property type="component" value="Unassembled WGS sequence"/>
</dbReference>
<dbReference type="EMBL" id="CAJVPT010028594">
    <property type="protein sequence ID" value="CAG8687152.1"/>
    <property type="molecule type" value="Genomic_DNA"/>
</dbReference>
<organism evidence="1 2">
    <name type="scientific">Acaulospora colombiana</name>
    <dbReference type="NCBI Taxonomy" id="27376"/>
    <lineage>
        <taxon>Eukaryota</taxon>
        <taxon>Fungi</taxon>
        <taxon>Fungi incertae sedis</taxon>
        <taxon>Mucoromycota</taxon>
        <taxon>Glomeromycotina</taxon>
        <taxon>Glomeromycetes</taxon>
        <taxon>Diversisporales</taxon>
        <taxon>Acaulosporaceae</taxon>
        <taxon>Acaulospora</taxon>
    </lineage>
</organism>
<accession>A0ACA9P163</accession>